<organism evidence="1 2">
    <name type="scientific">Actinomyces weissii</name>
    <dbReference type="NCBI Taxonomy" id="675090"/>
    <lineage>
        <taxon>Bacteria</taxon>
        <taxon>Bacillati</taxon>
        <taxon>Actinomycetota</taxon>
        <taxon>Actinomycetes</taxon>
        <taxon>Actinomycetales</taxon>
        <taxon>Actinomycetaceae</taxon>
        <taxon>Actinomyces</taxon>
    </lineage>
</organism>
<dbReference type="Proteomes" id="UP000595895">
    <property type="component" value="Chromosome"/>
</dbReference>
<dbReference type="KEGG" id="awe:JG540_07300"/>
<reference evidence="1 2" key="1">
    <citation type="submission" date="2020-12" db="EMBL/GenBank/DDBJ databases">
        <authorList>
            <person name="Zhou J."/>
        </authorList>
    </citation>
    <scope>NUCLEOTIDE SEQUENCE [LARGE SCALE GENOMIC DNA]</scope>
    <source>
        <strain evidence="1 2">CCUG 61299</strain>
    </source>
</reference>
<keyword evidence="1" id="KW-0808">Transferase</keyword>
<proteinExistence type="predicted"/>
<evidence type="ECO:0000313" key="1">
    <source>
        <dbReference type="EMBL" id="QQM68411.1"/>
    </source>
</evidence>
<dbReference type="AlphaFoldDB" id="A0A7T7MBH0"/>
<dbReference type="EMBL" id="CP066802">
    <property type="protein sequence ID" value="QQM68411.1"/>
    <property type="molecule type" value="Genomic_DNA"/>
</dbReference>
<sequence length="152" mass="16089">MWARLRARLRAEEGQVLLLGTGLLAVVLALVLLVASVSSVYLDLKRLTGLADLAAASAVANVDQDQYLRTGANADRPLDDAGVSQAVHAYMQQVRTEGGLTGVEVVRATSPDGASVRVELRGRSQPPFLPWGVIGAEGFTLRAQASARVAQR</sequence>
<evidence type="ECO:0000313" key="2">
    <source>
        <dbReference type="Proteomes" id="UP000595895"/>
    </source>
</evidence>
<name>A0A7T7MBH0_9ACTO</name>
<accession>A0A7T7MBH0</accession>
<keyword evidence="2" id="KW-1185">Reference proteome</keyword>
<protein>
    <submittedName>
        <fullName evidence="1">Glycosyltransferase</fullName>
    </submittedName>
</protein>
<dbReference type="GO" id="GO:0016740">
    <property type="term" value="F:transferase activity"/>
    <property type="evidence" value="ECO:0007669"/>
    <property type="project" value="UniProtKB-KW"/>
</dbReference>
<gene>
    <name evidence="1" type="ORF">JG540_07300</name>
</gene>